<keyword evidence="3" id="KW-0539">Nucleus</keyword>
<name>A0A2P6NZA6_9EUKA</name>
<keyword evidence="6" id="KW-1185">Reference proteome</keyword>
<evidence type="ECO:0000256" key="4">
    <source>
        <dbReference type="SAM" id="MobiDB-lite"/>
    </source>
</evidence>
<dbReference type="InterPro" id="IPR024132">
    <property type="entry name" value="Akirin"/>
</dbReference>
<comment type="subcellular location">
    <subcellularLocation>
        <location evidence="1">Nucleus</location>
    </subcellularLocation>
</comment>
<dbReference type="AlphaFoldDB" id="A0A2P6NZA6"/>
<organism evidence="5 6">
    <name type="scientific">Planoprotostelium fungivorum</name>
    <dbReference type="NCBI Taxonomy" id="1890364"/>
    <lineage>
        <taxon>Eukaryota</taxon>
        <taxon>Amoebozoa</taxon>
        <taxon>Evosea</taxon>
        <taxon>Variosea</taxon>
        <taxon>Cavosteliida</taxon>
        <taxon>Cavosteliaceae</taxon>
        <taxon>Planoprotostelium</taxon>
    </lineage>
</organism>
<evidence type="ECO:0000313" key="6">
    <source>
        <dbReference type="Proteomes" id="UP000241769"/>
    </source>
</evidence>
<dbReference type="GO" id="GO:0045944">
    <property type="term" value="P:positive regulation of transcription by RNA polymerase II"/>
    <property type="evidence" value="ECO:0007669"/>
    <property type="project" value="TreeGrafter"/>
</dbReference>
<evidence type="ECO:0000256" key="1">
    <source>
        <dbReference type="ARBA" id="ARBA00004123"/>
    </source>
</evidence>
<gene>
    <name evidence="5" type="ORF">PROFUN_02179</name>
</gene>
<comment type="caution">
    <text evidence="5">The sequence shown here is derived from an EMBL/GenBank/DDBJ whole genome shotgun (WGS) entry which is preliminary data.</text>
</comment>
<evidence type="ECO:0000313" key="5">
    <source>
        <dbReference type="EMBL" id="PRP89305.1"/>
    </source>
</evidence>
<dbReference type="GO" id="GO:0000785">
    <property type="term" value="C:chromatin"/>
    <property type="evidence" value="ECO:0007669"/>
    <property type="project" value="TreeGrafter"/>
</dbReference>
<sequence length="152" mass="17759">MLKLAAKRPRDWTTEGPIEVDHCNRMGSFPITMKKQRGVDSMDSESTSPNSSASIRQHDSHFNHVTAPAQPEVDPLVYVNRPKKVNKEERLFTEQQVREIVARVTAERETQLRAEYDRILQEKLSEQYSNFAKYNEDYISRQYKNSDFSYLS</sequence>
<dbReference type="InParanoid" id="A0A2P6NZA6"/>
<comment type="similarity">
    <text evidence="2">Belongs to the akirin family.</text>
</comment>
<feature type="compositionally biased region" description="Polar residues" evidence="4">
    <location>
        <begin position="44"/>
        <end position="55"/>
    </location>
</feature>
<reference evidence="5 6" key="1">
    <citation type="journal article" date="2018" name="Genome Biol. Evol.">
        <title>Multiple Roots of Fruiting Body Formation in Amoebozoa.</title>
        <authorList>
            <person name="Hillmann F."/>
            <person name="Forbes G."/>
            <person name="Novohradska S."/>
            <person name="Ferling I."/>
            <person name="Riege K."/>
            <person name="Groth M."/>
            <person name="Westermann M."/>
            <person name="Marz M."/>
            <person name="Spaller T."/>
            <person name="Winckler T."/>
            <person name="Schaap P."/>
            <person name="Glockner G."/>
        </authorList>
    </citation>
    <scope>NUCLEOTIDE SEQUENCE [LARGE SCALE GENOMIC DNA]</scope>
    <source>
        <strain evidence="5 6">Jena</strain>
    </source>
</reference>
<dbReference type="EMBL" id="MDYQ01000004">
    <property type="protein sequence ID" value="PRP89305.1"/>
    <property type="molecule type" value="Genomic_DNA"/>
</dbReference>
<dbReference type="GO" id="GO:0003712">
    <property type="term" value="F:transcription coregulator activity"/>
    <property type="evidence" value="ECO:0007669"/>
    <property type="project" value="TreeGrafter"/>
</dbReference>
<feature type="region of interest" description="Disordered" evidence="4">
    <location>
        <begin position="23"/>
        <end position="69"/>
    </location>
</feature>
<dbReference type="Proteomes" id="UP000241769">
    <property type="component" value="Unassembled WGS sequence"/>
</dbReference>
<accession>A0A2P6NZA6</accession>
<evidence type="ECO:0000256" key="2">
    <source>
        <dbReference type="ARBA" id="ARBA00005625"/>
    </source>
</evidence>
<protein>
    <submittedName>
        <fullName evidence="5">Uncharacterized protein</fullName>
    </submittedName>
</protein>
<evidence type="ECO:0000256" key="3">
    <source>
        <dbReference type="ARBA" id="ARBA00023242"/>
    </source>
</evidence>
<dbReference type="PANTHER" id="PTHR13293:SF6">
    <property type="entry name" value="AKIRIN-RELATED"/>
    <property type="match status" value="1"/>
</dbReference>
<dbReference type="PANTHER" id="PTHR13293">
    <property type="entry name" value="AKIRIN-RELATED"/>
    <property type="match status" value="1"/>
</dbReference>
<dbReference type="OrthoDB" id="10039914at2759"/>
<proteinExistence type="inferred from homology"/>
<dbReference type="STRING" id="1890364.A0A2P6NZA6"/>
<dbReference type="GO" id="GO:0005634">
    <property type="term" value="C:nucleus"/>
    <property type="evidence" value="ECO:0007669"/>
    <property type="project" value="UniProtKB-SubCell"/>
</dbReference>